<dbReference type="SUPFAM" id="SSF48403">
    <property type="entry name" value="Ankyrin repeat"/>
    <property type="match status" value="1"/>
</dbReference>
<evidence type="ECO:0000256" key="2">
    <source>
        <dbReference type="ARBA" id="ARBA00023043"/>
    </source>
</evidence>
<comment type="caution">
    <text evidence="5">The sequence shown here is derived from an EMBL/GenBank/DDBJ whole genome shotgun (WGS) entry which is preliminary data.</text>
</comment>
<dbReference type="InterPro" id="IPR036770">
    <property type="entry name" value="Ankyrin_rpt-contain_sf"/>
</dbReference>
<dbReference type="PANTHER" id="PTHR24171:SF8">
    <property type="entry name" value="BRCA1-ASSOCIATED RING DOMAIN PROTEIN 1"/>
    <property type="match status" value="1"/>
</dbReference>
<feature type="repeat" description="ANK" evidence="3">
    <location>
        <begin position="79"/>
        <end position="111"/>
    </location>
</feature>
<dbReference type="PANTHER" id="PTHR24171">
    <property type="entry name" value="ANKYRIN REPEAT DOMAIN-CONTAINING PROTEIN 39-RELATED"/>
    <property type="match status" value="1"/>
</dbReference>
<dbReference type="GO" id="GO:0004842">
    <property type="term" value="F:ubiquitin-protein transferase activity"/>
    <property type="evidence" value="ECO:0007669"/>
    <property type="project" value="TreeGrafter"/>
</dbReference>
<feature type="repeat" description="ANK" evidence="3">
    <location>
        <begin position="112"/>
        <end position="144"/>
    </location>
</feature>
<dbReference type="SMART" id="SM00248">
    <property type="entry name" value="ANK"/>
    <property type="match status" value="2"/>
</dbReference>
<feature type="region of interest" description="Disordered" evidence="4">
    <location>
        <begin position="14"/>
        <end position="38"/>
    </location>
</feature>
<dbReference type="InterPro" id="IPR002110">
    <property type="entry name" value="Ankyrin_rpt"/>
</dbReference>
<evidence type="ECO:0000256" key="1">
    <source>
        <dbReference type="ARBA" id="ARBA00022737"/>
    </source>
</evidence>
<keyword evidence="1" id="KW-0677">Repeat</keyword>
<evidence type="ECO:0000256" key="4">
    <source>
        <dbReference type="SAM" id="MobiDB-lite"/>
    </source>
</evidence>
<reference evidence="5 6" key="1">
    <citation type="journal article" date="2015" name="Genome Biol. Evol.">
        <title>Comparative Genomics of a Bacterivorous Green Alga Reveals Evolutionary Causalities and Consequences of Phago-Mixotrophic Mode of Nutrition.</title>
        <authorList>
            <person name="Burns J.A."/>
            <person name="Paasch A."/>
            <person name="Narechania A."/>
            <person name="Kim E."/>
        </authorList>
    </citation>
    <scope>NUCLEOTIDE SEQUENCE [LARGE SCALE GENOMIC DNA]</scope>
    <source>
        <strain evidence="5 6">PLY_AMNH</strain>
    </source>
</reference>
<dbReference type="PROSITE" id="PS50297">
    <property type="entry name" value="ANK_REP_REGION"/>
    <property type="match status" value="2"/>
</dbReference>
<keyword evidence="6" id="KW-1185">Reference proteome</keyword>
<name>A0AAE0FFS9_9CHLO</name>
<sequence length="198" mass="21327">MPWIDVMPWIRGKKQTKDKSIAPVHGTSPEPVTRKPATPGLGLKLEKLVWVGDIEGVRVFLQPLDRDDRWFACNDRGKDGQTPLICAAARGLSKIAELLLANGAEPNMTDKCGYTALHFAALKDDVAMIKVLIRGGADKLVLTDALENGGAKYPHDLASSREAQALLSQNIIPMKKAGKLSGTSGRPLLCPGPRHCGT</sequence>
<dbReference type="GO" id="GO:0085020">
    <property type="term" value="P:protein K6-linked ubiquitination"/>
    <property type="evidence" value="ECO:0007669"/>
    <property type="project" value="TreeGrafter"/>
</dbReference>
<dbReference type="Proteomes" id="UP001190700">
    <property type="component" value="Unassembled WGS sequence"/>
</dbReference>
<dbReference type="PROSITE" id="PS50088">
    <property type="entry name" value="ANK_REPEAT"/>
    <property type="match status" value="2"/>
</dbReference>
<proteinExistence type="predicted"/>
<protein>
    <submittedName>
        <fullName evidence="5">Uncharacterized protein</fullName>
    </submittedName>
</protein>
<accession>A0AAE0FFS9</accession>
<organism evidence="5 6">
    <name type="scientific">Cymbomonas tetramitiformis</name>
    <dbReference type="NCBI Taxonomy" id="36881"/>
    <lineage>
        <taxon>Eukaryota</taxon>
        <taxon>Viridiplantae</taxon>
        <taxon>Chlorophyta</taxon>
        <taxon>Pyramimonadophyceae</taxon>
        <taxon>Pyramimonadales</taxon>
        <taxon>Pyramimonadaceae</taxon>
        <taxon>Cymbomonas</taxon>
    </lineage>
</organism>
<dbReference type="Pfam" id="PF12796">
    <property type="entry name" value="Ank_2"/>
    <property type="match status" value="1"/>
</dbReference>
<evidence type="ECO:0000256" key="3">
    <source>
        <dbReference type="PROSITE-ProRule" id="PRU00023"/>
    </source>
</evidence>
<evidence type="ECO:0000313" key="6">
    <source>
        <dbReference type="Proteomes" id="UP001190700"/>
    </source>
</evidence>
<dbReference type="Gene3D" id="1.25.40.20">
    <property type="entry name" value="Ankyrin repeat-containing domain"/>
    <property type="match status" value="1"/>
</dbReference>
<dbReference type="AlphaFoldDB" id="A0AAE0FFS9"/>
<keyword evidence="2 3" id="KW-0040">ANK repeat</keyword>
<gene>
    <name evidence="5" type="ORF">CYMTET_32069</name>
</gene>
<evidence type="ECO:0000313" key="5">
    <source>
        <dbReference type="EMBL" id="KAK3258908.1"/>
    </source>
</evidence>
<dbReference type="EMBL" id="LGRX02019165">
    <property type="protein sequence ID" value="KAK3258908.1"/>
    <property type="molecule type" value="Genomic_DNA"/>
</dbReference>